<dbReference type="EMBL" id="JBHSHP010000044">
    <property type="protein sequence ID" value="MFC4755467.1"/>
    <property type="molecule type" value="Genomic_DNA"/>
</dbReference>
<keyword evidence="3" id="KW-1185">Reference proteome</keyword>
<keyword evidence="2" id="KW-0808">Transferase</keyword>
<dbReference type="InterPro" id="IPR000182">
    <property type="entry name" value="GNAT_dom"/>
</dbReference>
<gene>
    <name evidence="2" type="ORF">ACFO7U_11855</name>
</gene>
<organism evidence="2 3">
    <name type="scientific">Dietzia aurantiaca</name>
    <dbReference type="NCBI Taxonomy" id="983873"/>
    <lineage>
        <taxon>Bacteria</taxon>
        <taxon>Bacillati</taxon>
        <taxon>Actinomycetota</taxon>
        <taxon>Actinomycetes</taxon>
        <taxon>Mycobacteriales</taxon>
        <taxon>Dietziaceae</taxon>
        <taxon>Dietzia</taxon>
    </lineage>
</organism>
<dbReference type="PROSITE" id="PS51186">
    <property type="entry name" value="GNAT"/>
    <property type="match status" value="1"/>
</dbReference>
<dbReference type="EC" id="2.3.-.-" evidence="2"/>
<dbReference type="Pfam" id="PF00583">
    <property type="entry name" value="Acetyltransf_1"/>
    <property type="match status" value="1"/>
</dbReference>
<dbReference type="PANTHER" id="PTHR42791:SF1">
    <property type="entry name" value="N-ACETYLTRANSFERASE DOMAIN-CONTAINING PROTEIN"/>
    <property type="match status" value="1"/>
</dbReference>
<keyword evidence="2" id="KW-0012">Acyltransferase</keyword>
<dbReference type="SUPFAM" id="SSF55729">
    <property type="entry name" value="Acyl-CoA N-acyltransferases (Nat)"/>
    <property type="match status" value="1"/>
</dbReference>
<accession>A0ABV9PRP3</accession>
<evidence type="ECO:0000259" key="1">
    <source>
        <dbReference type="PROSITE" id="PS51186"/>
    </source>
</evidence>
<reference evidence="3" key="1">
    <citation type="journal article" date="2019" name="Int. J. Syst. Evol. Microbiol.">
        <title>The Global Catalogue of Microorganisms (GCM) 10K type strain sequencing project: providing services to taxonomists for standard genome sequencing and annotation.</title>
        <authorList>
            <consortium name="The Broad Institute Genomics Platform"/>
            <consortium name="The Broad Institute Genome Sequencing Center for Infectious Disease"/>
            <person name="Wu L."/>
            <person name="Ma J."/>
        </authorList>
    </citation>
    <scope>NUCLEOTIDE SEQUENCE [LARGE SCALE GENOMIC DNA]</scope>
    <source>
        <strain evidence="3">JCM 11882</strain>
    </source>
</reference>
<comment type="caution">
    <text evidence="2">The sequence shown here is derived from an EMBL/GenBank/DDBJ whole genome shotgun (WGS) entry which is preliminary data.</text>
</comment>
<sequence>MVTIRPATSADAQTVAKLLSEAFRDDPAWAMSYSDPATRPGKLEAHYRHRVRRHPELADVAVDGDQIVGALLWEAPRADSRPTALLRSVWRVVQRIVSRLPGARGLAHTLAVEVYRPLEPHWYLHDIAAGPQARGKGIGSALLTHRLGEIDASATTLAALEATSPGSRRLYERFGFEAAGRVPTLPGQASTVMVRRPA</sequence>
<proteinExistence type="predicted"/>
<dbReference type="Gene3D" id="3.40.630.30">
    <property type="match status" value="1"/>
</dbReference>
<evidence type="ECO:0000313" key="3">
    <source>
        <dbReference type="Proteomes" id="UP001595836"/>
    </source>
</evidence>
<evidence type="ECO:0000313" key="2">
    <source>
        <dbReference type="EMBL" id="MFC4755467.1"/>
    </source>
</evidence>
<feature type="domain" description="N-acetyltransferase" evidence="1">
    <location>
        <begin position="2"/>
        <end position="198"/>
    </location>
</feature>
<dbReference type="Proteomes" id="UP001595836">
    <property type="component" value="Unassembled WGS sequence"/>
</dbReference>
<dbReference type="PANTHER" id="PTHR42791">
    <property type="entry name" value="GNAT FAMILY ACETYLTRANSFERASE"/>
    <property type="match status" value="1"/>
</dbReference>
<dbReference type="RefSeq" id="WP_344994240.1">
    <property type="nucleotide sequence ID" value="NZ_BAABCD010000040.1"/>
</dbReference>
<dbReference type="InterPro" id="IPR052523">
    <property type="entry name" value="Trichothecene_AcTrans"/>
</dbReference>
<name>A0ABV9PRP3_9ACTN</name>
<dbReference type="GO" id="GO:0016746">
    <property type="term" value="F:acyltransferase activity"/>
    <property type="evidence" value="ECO:0007669"/>
    <property type="project" value="UniProtKB-KW"/>
</dbReference>
<protein>
    <submittedName>
        <fullName evidence="2">GNAT family N-acetyltransferase</fullName>
        <ecNumber evidence="2">2.3.-.-</ecNumber>
    </submittedName>
</protein>
<dbReference type="InterPro" id="IPR016181">
    <property type="entry name" value="Acyl_CoA_acyltransferase"/>
</dbReference>
<dbReference type="CDD" id="cd04301">
    <property type="entry name" value="NAT_SF"/>
    <property type="match status" value="1"/>
</dbReference>